<name>A0ABQ7AT50_BRACR</name>
<dbReference type="Proteomes" id="UP000266723">
    <property type="component" value="Unassembled WGS sequence"/>
</dbReference>
<protein>
    <submittedName>
        <fullName evidence="2">Uncharacterized protein</fullName>
    </submittedName>
</protein>
<evidence type="ECO:0000313" key="3">
    <source>
        <dbReference type="Proteomes" id="UP000266723"/>
    </source>
</evidence>
<organism evidence="2 3">
    <name type="scientific">Brassica cretica</name>
    <name type="common">Mustard</name>
    <dbReference type="NCBI Taxonomy" id="69181"/>
    <lineage>
        <taxon>Eukaryota</taxon>
        <taxon>Viridiplantae</taxon>
        <taxon>Streptophyta</taxon>
        <taxon>Embryophyta</taxon>
        <taxon>Tracheophyta</taxon>
        <taxon>Spermatophyta</taxon>
        <taxon>Magnoliopsida</taxon>
        <taxon>eudicotyledons</taxon>
        <taxon>Gunneridae</taxon>
        <taxon>Pentapetalae</taxon>
        <taxon>rosids</taxon>
        <taxon>malvids</taxon>
        <taxon>Brassicales</taxon>
        <taxon>Brassicaceae</taxon>
        <taxon>Brassiceae</taxon>
        <taxon>Brassica</taxon>
    </lineage>
</organism>
<evidence type="ECO:0000313" key="2">
    <source>
        <dbReference type="EMBL" id="KAF3517266.1"/>
    </source>
</evidence>
<gene>
    <name evidence="2" type="ORF">DY000_02058764</name>
</gene>
<accession>A0ABQ7AT50</accession>
<reference evidence="2 3" key="1">
    <citation type="journal article" date="2020" name="BMC Genomics">
        <title>Intraspecific diversification of the crop wild relative Brassica cretica Lam. using demographic model selection.</title>
        <authorList>
            <person name="Kioukis A."/>
            <person name="Michalopoulou V.A."/>
            <person name="Briers L."/>
            <person name="Pirintsos S."/>
            <person name="Studholme D.J."/>
            <person name="Pavlidis P."/>
            <person name="Sarris P.F."/>
        </authorList>
    </citation>
    <scope>NUCLEOTIDE SEQUENCE [LARGE SCALE GENOMIC DNA]</scope>
    <source>
        <strain evidence="3">cv. PFS-1207/04</strain>
    </source>
</reference>
<feature type="region of interest" description="Disordered" evidence="1">
    <location>
        <begin position="1"/>
        <end position="28"/>
    </location>
</feature>
<sequence>MVQTAQKKRELSTRAPQLPSGRLGSARRGRGLGLGLGLGYWILEPSPLEHFSTARLRQGPLLRRMSPSLRSNPRVNLRDQNLFRPSHILPSTVTPPPGRGRSMVEELSRLVTRRHQTALTGDLQKGKLDLVKAETLNADSRLRCVA</sequence>
<keyword evidence="3" id="KW-1185">Reference proteome</keyword>
<comment type="caution">
    <text evidence="2">The sequence shown here is derived from an EMBL/GenBank/DDBJ whole genome shotgun (WGS) entry which is preliminary data.</text>
</comment>
<proteinExistence type="predicted"/>
<evidence type="ECO:0000256" key="1">
    <source>
        <dbReference type="SAM" id="MobiDB-lite"/>
    </source>
</evidence>
<dbReference type="EMBL" id="QGKV02001556">
    <property type="protein sequence ID" value="KAF3517266.1"/>
    <property type="molecule type" value="Genomic_DNA"/>
</dbReference>